<name>A0A0G2HJM5_9SYNE</name>
<dbReference type="GO" id="GO:0008168">
    <property type="term" value="F:methyltransferase activity"/>
    <property type="evidence" value="ECO:0007669"/>
    <property type="project" value="UniProtKB-KW"/>
</dbReference>
<dbReference type="PATRIC" id="fig|1604020.3.peg.1766"/>
<dbReference type="CDD" id="cd02440">
    <property type="entry name" value="AdoMet_MTases"/>
    <property type="match status" value="1"/>
</dbReference>
<proteinExistence type="predicted"/>
<keyword evidence="2" id="KW-0808">Transferase</keyword>
<evidence type="ECO:0000259" key="1">
    <source>
        <dbReference type="Pfam" id="PF13649"/>
    </source>
</evidence>
<dbReference type="Gene3D" id="3.40.50.150">
    <property type="entry name" value="Vaccinia Virus protein VP39"/>
    <property type="match status" value="1"/>
</dbReference>
<dbReference type="AlphaFoldDB" id="A0A0G2HJM5"/>
<gene>
    <name evidence="2" type="ORF">TE42_08735</name>
</gene>
<evidence type="ECO:0000313" key="3">
    <source>
        <dbReference type="Proteomes" id="UP000035067"/>
    </source>
</evidence>
<protein>
    <submittedName>
        <fullName evidence="2">Methyltransferase</fullName>
    </submittedName>
</protein>
<dbReference type="Pfam" id="PF13649">
    <property type="entry name" value="Methyltransf_25"/>
    <property type="match status" value="1"/>
</dbReference>
<dbReference type="SUPFAM" id="SSF53335">
    <property type="entry name" value="S-adenosyl-L-methionine-dependent methyltransferases"/>
    <property type="match status" value="1"/>
</dbReference>
<sequence>MIAPLEKLTYQVLQKGKGAFSLAHKELSFRLLKIMAPDAVVKTLPLEPGTTQALHRAMDALLERDWQDGEDGIYPREVLFSDPWKDWAVRYPLLWLDSPATWDRLRRRDFRDLPTTINRQHYPVYYLRNFHNQTDGYLSERSAALYDLQVEIVFNGAADPMRRRLLRPLKQALPQLEAGEEPSQPLRILDLATGTGRTMHQLRAAFPRSQLVGCDLSEAYLRQAGRWLAERTGELPQLVQADVEAVPFVDNWFDAVTCVFLLHELPRPARANCMKEAFRLLKPGGVLAVLDSVQPRDSPQFKVLSENFRRVYHEPFYGDYMADAIETHLEQAGFKLLPSETHFLSRLWLARKPA</sequence>
<keyword evidence="2" id="KW-0489">Methyltransferase</keyword>
<organism evidence="2 3">
    <name type="scientific">Candidatus Synechococcus spongiarum SP3</name>
    <dbReference type="NCBI Taxonomy" id="1604020"/>
    <lineage>
        <taxon>Bacteria</taxon>
        <taxon>Bacillati</taxon>
        <taxon>Cyanobacteriota</taxon>
        <taxon>Cyanophyceae</taxon>
        <taxon>Synechococcales</taxon>
        <taxon>Synechococcaceae</taxon>
        <taxon>Synechococcus</taxon>
    </lineage>
</organism>
<dbReference type="PANTHER" id="PTHR43591">
    <property type="entry name" value="METHYLTRANSFERASE"/>
    <property type="match status" value="1"/>
</dbReference>
<feature type="domain" description="Methyltransferase" evidence="1">
    <location>
        <begin position="188"/>
        <end position="285"/>
    </location>
</feature>
<accession>A0A0G2HJM5</accession>
<reference evidence="2 3" key="1">
    <citation type="submission" date="2015-01" db="EMBL/GenBank/DDBJ databases">
        <title>Lifestyle Evolution in Cyanobacterial Symbionts of Sponges.</title>
        <authorList>
            <person name="Burgsdorf I."/>
            <person name="Slaby B.M."/>
            <person name="Handley K.M."/>
            <person name="Haber M."/>
            <person name="Blom J."/>
            <person name="Marshall C.W."/>
            <person name="Gilbert J.A."/>
            <person name="Hentschel U."/>
            <person name="Steindler L."/>
        </authorList>
    </citation>
    <scope>NUCLEOTIDE SEQUENCE [LARGE SCALE GENOMIC DNA]</scope>
    <source>
        <strain evidence="2">SP3</strain>
    </source>
</reference>
<dbReference type="InterPro" id="IPR029063">
    <property type="entry name" value="SAM-dependent_MTases_sf"/>
</dbReference>
<dbReference type="InterPro" id="IPR041698">
    <property type="entry name" value="Methyltransf_25"/>
</dbReference>
<comment type="caution">
    <text evidence="2">The sequence shown here is derived from an EMBL/GenBank/DDBJ whole genome shotgun (WGS) entry which is preliminary data.</text>
</comment>
<dbReference type="GO" id="GO:0032259">
    <property type="term" value="P:methylation"/>
    <property type="evidence" value="ECO:0007669"/>
    <property type="project" value="UniProtKB-KW"/>
</dbReference>
<dbReference type="EMBL" id="JXQG01000063">
    <property type="protein sequence ID" value="KKZ11097.1"/>
    <property type="molecule type" value="Genomic_DNA"/>
</dbReference>
<dbReference type="Proteomes" id="UP000035067">
    <property type="component" value="Unassembled WGS sequence"/>
</dbReference>
<evidence type="ECO:0000313" key="2">
    <source>
        <dbReference type="EMBL" id="KKZ11097.1"/>
    </source>
</evidence>